<dbReference type="OrthoDB" id="9813053at2"/>
<sequence length="177" mass="20213">MIIEHLQTYIQPILYVLNKAGKALDTHKISKILYFADREHLAKYGTSISNDTYMKMQYGPVPSTIYDIIKAVQGKGGVISKSDIESFFEISEEDKIIAKVNFDEDEFSKSEMECLDNSINEHLSKSFGYLSDKSHDDAWKDAIYSMDDIKIAKAGGADENMIKYIMHYNELINSKFI</sequence>
<keyword evidence="3" id="KW-1185">Reference proteome</keyword>
<dbReference type="RefSeq" id="WP_089870321.1">
    <property type="nucleotide sequence ID" value="NZ_FNBH01000001.1"/>
</dbReference>
<gene>
    <name evidence="2" type="ORF">SAMN05421825_0011</name>
</gene>
<accession>A0A1G7F896</accession>
<reference evidence="3" key="1">
    <citation type="submission" date="2016-10" db="EMBL/GenBank/DDBJ databases">
        <authorList>
            <person name="Varghese N."/>
            <person name="Submissions S."/>
        </authorList>
    </citation>
    <scope>NUCLEOTIDE SEQUENCE [LARGE SCALE GENOMIC DNA]</scope>
    <source>
        <strain evidence="3">DSM 19684</strain>
    </source>
</reference>
<evidence type="ECO:0000259" key="1">
    <source>
        <dbReference type="Pfam" id="PF13274"/>
    </source>
</evidence>
<name>A0A1G7F896_9FLAO</name>
<dbReference type="Pfam" id="PF13274">
    <property type="entry name" value="SocA_Panacea"/>
    <property type="match status" value="1"/>
</dbReference>
<proteinExistence type="predicted"/>
<evidence type="ECO:0000313" key="3">
    <source>
        <dbReference type="Proteomes" id="UP000199203"/>
    </source>
</evidence>
<evidence type="ECO:0000313" key="2">
    <source>
        <dbReference type="EMBL" id="SDE72112.1"/>
    </source>
</evidence>
<protein>
    <submittedName>
        <fullName evidence="2">Uncharacterized phage-associated protein</fullName>
    </submittedName>
</protein>
<dbReference type="InterPro" id="IPR025272">
    <property type="entry name" value="SocA_Panacea"/>
</dbReference>
<organism evidence="2 3">
    <name type="scientific">Epilithonimonas hungarica</name>
    <dbReference type="NCBI Taxonomy" id="454006"/>
    <lineage>
        <taxon>Bacteria</taxon>
        <taxon>Pseudomonadati</taxon>
        <taxon>Bacteroidota</taxon>
        <taxon>Flavobacteriia</taxon>
        <taxon>Flavobacteriales</taxon>
        <taxon>Weeksellaceae</taxon>
        <taxon>Chryseobacterium group</taxon>
        <taxon>Epilithonimonas</taxon>
    </lineage>
</organism>
<feature type="domain" description="Antitoxin SocA-like Panacea" evidence="1">
    <location>
        <begin position="30"/>
        <end position="140"/>
    </location>
</feature>
<dbReference type="AlphaFoldDB" id="A0A1G7F896"/>
<dbReference type="EMBL" id="FNBH01000001">
    <property type="protein sequence ID" value="SDE72112.1"/>
    <property type="molecule type" value="Genomic_DNA"/>
</dbReference>
<dbReference type="Proteomes" id="UP000199203">
    <property type="component" value="Unassembled WGS sequence"/>
</dbReference>